<protein>
    <submittedName>
        <fullName evidence="2">Uncharacterized protein</fullName>
    </submittedName>
</protein>
<evidence type="ECO:0000313" key="2">
    <source>
        <dbReference type="EMBL" id="KAK7492556.1"/>
    </source>
</evidence>
<feature type="region of interest" description="Disordered" evidence="1">
    <location>
        <begin position="33"/>
        <end position="90"/>
    </location>
</feature>
<dbReference type="Proteomes" id="UP001519460">
    <property type="component" value="Unassembled WGS sequence"/>
</dbReference>
<proteinExistence type="predicted"/>
<gene>
    <name evidence="2" type="ORF">BaRGS_00016222</name>
</gene>
<sequence length="118" mass="12672">MKAAAPTPTPNTPSLCRHMMPLTLIPEHKAVQAKTTTTTRELSQEPSITVESWTRSSGGSVKEEEEPRGGVKSTLNLDTETPAVYGKAEKKAQCKRQRYAIAAAAPLSPADPVTTDPE</sequence>
<dbReference type="AlphaFoldDB" id="A0ABD0KZM3"/>
<accession>A0ABD0KZM3</accession>
<comment type="caution">
    <text evidence="2">The sequence shown here is derived from an EMBL/GenBank/DDBJ whole genome shotgun (WGS) entry which is preliminary data.</text>
</comment>
<dbReference type="EMBL" id="JACVVK020000102">
    <property type="protein sequence ID" value="KAK7492556.1"/>
    <property type="molecule type" value="Genomic_DNA"/>
</dbReference>
<feature type="compositionally biased region" description="Polar residues" evidence="1">
    <location>
        <begin position="33"/>
        <end position="59"/>
    </location>
</feature>
<keyword evidence="3" id="KW-1185">Reference proteome</keyword>
<organism evidence="2 3">
    <name type="scientific">Batillaria attramentaria</name>
    <dbReference type="NCBI Taxonomy" id="370345"/>
    <lineage>
        <taxon>Eukaryota</taxon>
        <taxon>Metazoa</taxon>
        <taxon>Spiralia</taxon>
        <taxon>Lophotrochozoa</taxon>
        <taxon>Mollusca</taxon>
        <taxon>Gastropoda</taxon>
        <taxon>Caenogastropoda</taxon>
        <taxon>Sorbeoconcha</taxon>
        <taxon>Cerithioidea</taxon>
        <taxon>Batillariidae</taxon>
        <taxon>Batillaria</taxon>
    </lineage>
</organism>
<reference evidence="2 3" key="1">
    <citation type="journal article" date="2023" name="Sci. Data">
        <title>Genome assembly of the Korean intertidal mud-creeper Batillaria attramentaria.</title>
        <authorList>
            <person name="Patra A.K."/>
            <person name="Ho P.T."/>
            <person name="Jun S."/>
            <person name="Lee S.J."/>
            <person name="Kim Y."/>
            <person name="Won Y.J."/>
        </authorList>
    </citation>
    <scope>NUCLEOTIDE SEQUENCE [LARGE SCALE GENOMIC DNA]</scope>
    <source>
        <strain evidence="2">Wonlab-2016</strain>
    </source>
</reference>
<evidence type="ECO:0000313" key="3">
    <source>
        <dbReference type="Proteomes" id="UP001519460"/>
    </source>
</evidence>
<name>A0ABD0KZM3_9CAEN</name>
<evidence type="ECO:0000256" key="1">
    <source>
        <dbReference type="SAM" id="MobiDB-lite"/>
    </source>
</evidence>